<dbReference type="AlphaFoldDB" id="A0A941GWD0"/>
<sequence>MSETNANYDEPWKEAIGEYFESFLSFFFPELHEKINWEKTPISLDKELKQITAAATTETRFADKLFQVWLLDEGEVWILIHIEVQSQYDREFPQRMFIYNYRAFDLYRRPVISLAVLGDESKSWRVDAYEYGFGESQMRLQFKSVKLIDYKWEELEQHNNPFAIVVMAHLKTQATLKNL</sequence>
<organism evidence="1 2">
    <name type="scientific">Gomphosphaeria aponina SAG 52.96 = DSM 107014</name>
    <dbReference type="NCBI Taxonomy" id="1521640"/>
    <lineage>
        <taxon>Bacteria</taxon>
        <taxon>Bacillati</taxon>
        <taxon>Cyanobacteriota</taxon>
        <taxon>Cyanophyceae</taxon>
        <taxon>Oscillatoriophycideae</taxon>
        <taxon>Chroococcales</taxon>
        <taxon>Gomphosphaeriaceae</taxon>
        <taxon>Gomphosphaeria</taxon>
    </lineage>
</organism>
<protein>
    <recommendedName>
        <fullName evidence="3">Transposase (putative) YhgA-like domain-containing protein</fullName>
    </recommendedName>
</protein>
<evidence type="ECO:0000313" key="1">
    <source>
        <dbReference type="EMBL" id="MBR8828753.1"/>
    </source>
</evidence>
<reference evidence="1" key="1">
    <citation type="submission" date="2021-02" db="EMBL/GenBank/DDBJ databases">
        <title>Metagenome analyses of Stigonema ocellatum DSM 106950, Chlorogloea purpurea SAG 13.99 and Gomphosphaeria aponina DSM 107014.</title>
        <authorList>
            <person name="Marter P."/>
            <person name="Huang S."/>
        </authorList>
    </citation>
    <scope>NUCLEOTIDE SEQUENCE</scope>
    <source>
        <strain evidence="1">JP213</strain>
    </source>
</reference>
<evidence type="ECO:0000313" key="2">
    <source>
        <dbReference type="Proteomes" id="UP000767446"/>
    </source>
</evidence>
<comment type="caution">
    <text evidence="1">The sequence shown here is derived from an EMBL/GenBank/DDBJ whole genome shotgun (WGS) entry which is preliminary data.</text>
</comment>
<accession>A0A941GWD0</accession>
<proteinExistence type="predicted"/>
<dbReference type="PANTHER" id="PTHR35586">
    <property type="entry name" value="SLL1691 PROTEIN"/>
    <property type="match status" value="1"/>
</dbReference>
<gene>
    <name evidence="1" type="ORF">DSM107014_12775</name>
</gene>
<evidence type="ECO:0008006" key="3">
    <source>
        <dbReference type="Google" id="ProtNLM"/>
    </source>
</evidence>
<dbReference type="PANTHER" id="PTHR35586:SF1">
    <property type="entry name" value="SLL1691 PROTEIN"/>
    <property type="match status" value="1"/>
</dbReference>
<name>A0A941GWD0_9CHRO</name>
<dbReference type="Proteomes" id="UP000767446">
    <property type="component" value="Unassembled WGS sequence"/>
</dbReference>
<feature type="non-terminal residue" evidence="1">
    <location>
        <position position="179"/>
    </location>
</feature>
<dbReference type="EMBL" id="JADQBC010000086">
    <property type="protein sequence ID" value="MBR8828753.1"/>
    <property type="molecule type" value="Genomic_DNA"/>
</dbReference>